<keyword evidence="8" id="KW-0902">Two-component regulatory system</keyword>
<proteinExistence type="predicted"/>
<evidence type="ECO:0000256" key="4">
    <source>
        <dbReference type="ARBA" id="ARBA00022679"/>
    </source>
</evidence>
<dbReference type="RefSeq" id="WP_179561808.1">
    <property type="nucleotide sequence ID" value="NZ_BAABBJ010000015.1"/>
</dbReference>
<evidence type="ECO:0000256" key="6">
    <source>
        <dbReference type="ARBA" id="ARBA00022777"/>
    </source>
</evidence>
<dbReference type="SUPFAM" id="SSF55874">
    <property type="entry name" value="ATPase domain of HSP90 chaperone/DNA topoisomerase II/histidine kinase"/>
    <property type="match status" value="1"/>
</dbReference>
<comment type="catalytic activity">
    <reaction evidence="1">
        <text>ATP + protein L-histidine = ADP + protein N-phospho-L-histidine.</text>
        <dbReference type="EC" id="2.7.13.3"/>
    </reaction>
</comment>
<dbReference type="PANTHER" id="PTHR24421:SF10">
    <property type="entry name" value="NITRATE_NITRITE SENSOR PROTEIN NARQ"/>
    <property type="match status" value="1"/>
</dbReference>
<organism evidence="11 12">
    <name type="scientific">Cellulomonas soli</name>
    <dbReference type="NCBI Taxonomy" id="931535"/>
    <lineage>
        <taxon>Bacteria</taxon>
        <taxon>Bacillati</taxon>
        <taxon>Actinomycetota</taxon>
        <taxon>Actinomycetes</taxon>
        <taxon>Micrococcales</taxon>
        <taxon>Cellulomonadaceae</taxon>
        <taxon>Cellulomonas</taxon>
    </lineage>
</organism>
<evidence type="ECO:0000256" key="7">
    <source>
        <dbReference type="ARBA" id="ARBA00022840"/>
    </source>
</evidence>
<dbReference type="Gene3D" id="1.20.5.1930">
    <property type="match status" value="1"/>
</dbReference>
<dbReference type="SMART" id="SM00387">
    <property type="entry name" value="HATPase_c"/>
    <property type="match status" value="1"/>
</dbReference>
<evidence type="ECO:0000256" key="1">
    <source>
        <dbReference type="ARBA" id="ARBA00000085"/>
    </source>
</evidence>
<dbReference type="Gene3D" id="3.30.565.10">
    <property type="entry name" value="Histidine kinase-like ATPase, C-terminal domain"/>
    <property type="match status" value="1"/>
</dbReference>
<dbReference type="InterPro" id="IPR036890">
    <property type="entry name" value="HATPase_C_sf"/>
</dbReference>
<feature type="transmembrane region" description="Helical" evidence="9">
    <location>
        <begin position="66"/>
        <end position="84"/>
    </location>
</feature>
<dbReference type="InterPro" id="IPR003594">
    <property type="entry name" value="HATPase_dom"/>
</dbReference>
<dbReference type="GO" id="GO:0005524">
    <property type="term" value="F:ATP binding"/>
    <property type="evidence" value="ECO:0007669"/>
    <property type="project" value="UniProtKB-KW"/>
</dbReference>
<keyword evidence="9" id="KW-1133">Transmembrane helix</keyword>
<feature type="transmembrane region" description="Helical" evidence="9">
    <location>
        <begin position="7"/>
        <end position="32"/>
    </location>
</feature>
<keyword evidence="12" id="KW-1185">Reference proteome</keyword>
<keyword evidence="9" id="KW-0812">Transmembrane</keyword>
<feature type="transmembrane region" description="Helical" evidence="9">
    <location>
        <begin position="38"/>
        <end position="59"/>
    </location>
</feature>
<keyword evidence="4" id="KW-0808">Transferase</keyword>
<dbReference type="Proteomes" id="UP000321798">
    <property type="component" value="Unassembled WGS sequence"/>
</dbReference>
<reference evidence="11 12" key="1">
    <citation type="submission" date="2019-07" db="EMBL/GenBank/DDBJ databases">
        <title>Whole genome shotgun sequence of Cellulomonas soli NBRC 109434.</title>
        <authorList>
            <person name="Hosoyama A."/>
            <person name="Uohara A."/>
            <person name="Ohji S."/>
            <person name="Ichikawa N."/>
        </authorList>
    </citation>
    <scope>NUCLEOTIDE SEQUENCE [LARGE SCALE GENOMIC DNA]</scope>
    <source>
        <strain evidence="11 12">NBRC 109434</strain>
    </source>
</reference>
<dbReference type="PANTHER" id="PTHR24421">
    <property type="entry name" value="NITRATE/NITRITE SENSOR PROTEIN NARX-RELATED"/>
    <property type="match status" value="1"/>
</dbReference>
<keyword evidence="3" id="KW-0597">Phosphoprotein</keyword>
<dbReference type="GO" id="GO:0000155">
    <property type="term" value="F:phosphorelay sensor kinase activity"/>
    <property type="evidence" value="ECO:0007669"/>
    <property type="project" value="InterPro"/>
</dbReference>
<dbReference type="EMBL" id="BKAL01000002">
    <property type="protein sequence ID" value="GEP67791.1"/>
    <property type="molecule type" value="Genomic_DNA"/>
</dbReference>
<evidence type="ECO:0000313" key="12">
    <source>
        <dbReference type="Proteomes" id="UP000321798"/>
    </source>
</evidence>
<gene>
    <name evidence="11" type="ORF">CSO01_05060</name>
</gene>
<keyword evidence="9" id="KW-0472">Membrane</keyword>
<dbReference type="GO" id="GO:0046983">
    <property type="term" value="F:protein dimerization activity"/>
    <property type="evidence" value="ECO:0007669"/>
    <property type="project" value="InterPro"/>
</dbReference>
<dbReference type="GO" id="GO:0016020">
    <property type="term" value="C:membrane"/>
    <property type="evidence" value="ECO:0007669"/>
    <property type="project" value="InterPro"/>
</dbReference>
<evidence type="ECO:0000256" key="2">
    <source>
        <dbReference type="ARBA" id="ARBA00012438"/>
    </source>
</evidence>
<keyword evidence="7" id="KW-0067">ATP-binding</keyword>
<dbReference type="CDD" id="cd16917">
    <property type="entry name" value="HATPase_UhpB-NarQ-NarX-like"/>
    <property type="match status" value="1"/>
</dbReference>
<evidence type="ECO:0000256" key="9">
    <source>
        <dbReference type="SAM" id="Phobius"/>
    </source>
</evidence>
<dbReference type="AlphaFoldDB" id="A0A512P9B4"/>
<dbReference type="InterPro" id="IPR011712">
    <property type="entry name" value="Sig_transdc_His_kin_sub3_dim/P"/>
</dbReference>
<evidence type="ECO:0000256" key="8">
    <source>
        <dbReference type="ARBA" id="ARBA00023012"/>
    </source>
</evidence>
<dbReference type="Pfam" id="PF07730">
    <property type="entry name" value="HisKA_3"/>
    <property type="match status" value="1"/>
</dbReference>
<feature type="domain" description="Histidine kinase/HSP90-like ATPase" evidence="10">
    <location>
        <begin position="301"/>
        <end position="398"/>
    </location>
</feature>
<comment type="caution">
    <text evidence="11">The sequence shown here is derived from an EMBL/GenBank/DDBJ whole genome shotgun (WGS) entry which is preliminary data.</text>
</comment>
<evidence type="ECO:0000313" key="11">
    <source>
        <dbReference type="EMBL" id="GEP67791.1"/>
    </source>
</evidence>
<sequence>MLMSDTAWAVLLSIVSIAYFLVTIAVSTSFFTDNGGPTVSVASVWGTVAVFALQAVPLVRRTRHPVATFWLVYACFLVAVAITVDRNFTITPTYWFAIFTVAACTSRRTWTTTLSIAAGLDFLIHLTLAGIATGGMNALVLLAIVVRVVPTYVAPLLAGLLYGAQQRQAELAAAHAAALRTAADAQAAAAVAAERNRMARELHDVAAHHLSGILLQTRAAIRVHEHDPQTTTELLTSIRNEGELTLRSLREVIGVLRDDDGGPGVREPTLSTLPELIASVRTLHPAIDLAVTGDIDDLSPATSLACYRIIQESLTNARRHAPGGQVTIHVHRRPRELTIEVSNTAATEQPAHEERSRPGYGLVGMRERATMLGGTLHAGTTPDGGWRTSAAIPLDRQLARTVERTVPA</sequence>
<dbReference type="EC" id="2.7.13.3" evidence="2"/>
<protein>
    <recommendedName>
        <fullName evidence="2">histidine kinase</fullName>
        <ecNumber evidence="2">2.7.13.3</ecNumber>
    </recommendedName>
</protein>
<dbReference type="Pfam" id="PF02518">
    <property type="entry name" value="HATPase_c"/>
    <property type="match status" value="1"/>
</dbReference>
<name>A0A512P9B4_9CELL</name>
<accession>A0A512P9B4</accession>
<keyword evidence="6" id="KW-0418">Kinase</keyword>
<evidence type="ECO:0000256" key="5">
    <source>
        <dbReference type="ARBA" id="ARBA00022741"/>
    </source>
</evidence>
<evidence type="ECO:0000259" key="10">
    <source>
        <dbReference type="SMART" id="SM00387"/>
    </source>
</evidence>
<evidence type="ECO:0000256" key="3">
    <source>
        <dbReference type="ARBA" id="ARBA00022553"/>
    </source>
</evidence>
<keyword evidence="5" id="KW-0547">Nucleotide-binding</keyword>
<feature type="transmembrane region" description="Helical" evidence="9">
    <location>
        <begin position="90"/>
        <end position="106"/>
    </location>
</feature>
<dbReference type="InterPro" id="IPR050482">
    <property type="entry name" value="Sensor_HK_TwoCompSys"/>
</dbReference>